<evidence type="ECO:0000256" key="2">
    <source>
        <dbReference type="SAM" id="SignalP"/>
    </source>
</evidence>
<feature type="region of interest" description="Disordered" evidence="1">
    <location>
        <begin position="47"/>
        <end position="71"/>
    </location>
</feature>
<feature type="region of interest" description="Disordered" evidence="1">
    <location>
        <begin position="103"/>
        <end position="174"/>
    </location>
</feature>
<reference evidence="3" key="1">
    <citation type="submission" date="2017-04" db="EMBL/GenBank/DDBJ databases">
        <title>Genome deletions in a multicellular cyanobacterial endosymbiont for morphological adaptation in marine diatoms.</title>
        <authorList>
            <person name="Wang Y."/>
            <person name="Gao H."/>
            <person name="Li R."/>
            <person name="Xu X."/>
        </authorList>
    </citation>
    <scope>NUCLEOTIDE SEQUENCE</scope>
    <source>
        <strain evidence="3">FACHB 800</strain>
    </source>
</reference>
<feature type="compositionally biased region" description="Low complexity" evidence="1">
    <location>
        <begin position="113"/>
        <end position="122"/>
    </location>
</feature>
<evidence type="ECO:0000313" key="3">
    <source>
        <dbReference type="EMBL" id="QXE25505.1"/>
    </source>
</evidence>
<sequence length="218" mass="22736">MKFHHFTGSLLTATALITTSIPAFAGPFDLKPNDIFSPAAATRGATIGNGTANNSPANTTTNPVGTSEIQGLGDHQSWVDQKTLANDPRALCSDIGLGNNTRNSSNKIALANSSSSRSSSSRSHNDGGGGGVSFLGIGVSGSGASQGSQNNNEARDQNSNRNEENSSSSSTVVQGKNCDAFVGAAAARDMNYEDNLTRRYEIKTGRRGQQVNQLLDNR</sequence>
<feature type="compositionally biased region" description="Gly residues" evidence="1">
    <location>
        <begin position="126"/>
        <end position="141"/>
    </location>
</feature>
<protein>
    <submittedName>
        <fullName evidence="3">Uncharacterized protein</fullName>
    </submittedName>
</protein>
<evidence type="ECO:0000256" key="1">
    <source>
        <dbReference type="SAM" id="MobiDB-lite"/>
    </source>
</evidence>
<feature type="chain" id="PRO_5036972181" evidence="2">
    <location>
        <begin position="26"/>
        <end position="218"/>
    </location>
</feature>
<keyword evidence="4" id="KW-1185">Reference proteome</keyword>
<dbReference type="Proteomes" id="UP000683511">
    <property type="component" value="Chromosome"/>
</dbReference>
<accession>A0A975TBP3</accession>
<feature type="compositionally biased region" description="Low complexity" evidence="1">
    <location>
        <begin position="48"/>
        <end position="63"/>
    </location>
</feature>
<dbReference type="RefSeq" id="WP_190607101.1">
    <property type="nucleotide sequence ID" value="NZ_CP021056.1"/>
</dbReference>
<name>A0A975TBP3_9NOST</name>
<feature type="compositionally biased region" description="Basic and acidic residues" evidence="1">
    <location>
        <begin position="153"/>
        <end position="164"/>
    </location>
</feature>
<evidence type="ECO:0000313" key="4">
    <source>
        <dbReference type="Proteomes" id="UP000683511"/>
    </source>
</evidence>
<keyword evidence="2" id="KW-0732">Signal</keyword>
<dbReference type="KEGG" id="rsin:B6N60_04220"/>
<feature type="signal peptide" evidence="2">
    <location>
        <begin position="1"/>
        <end position="25"/>
    </location>
</feature>
<gene>
    <name evidence="3" type="ORF">B6N60_04220</name>
</gene>
<proteinExistence type="predicted"/>
<dbReference type="EMBL" id="CP021056">
    <property type="protein sequence ID" value="QXE25505.1"/>
    <property type="molecule type" value="Genomic_DNA"/>
</dbReference>
<dbReference type="AlphaFoldDB" id="A0A975TBP3"/>
<organism evidence="3 4">
    <name type="scientific">Richelia sinica FACHB-800</name>
    <dbReference type="NCBI Taxonomy" id="1357546"/>
    <lineage>
        <taxon>Bacteria</taxon>
        <taxon>Bacillati</taxon>
        <taxon>Cyanobacteriota</taxon>
        <taxon>Cyanophyceae</taxon>
        <taxon>Nostocales</taxon>
        <taxon>Nostocaceae</taxon>
        <taxon>Richelia</taxon>
    </lineage>
</organism>